<evidence type="ECO:0000256" key="1">
    <source>
        <dbReference type="SAM" id="MobiDB-lite"/>
    </source>
</evidence>
<keyword evidence="3" id="KW-1185">Reference proteome</keyword>
<evidence type="ECO:0000313" key="3">
    <source>
        <dbReference type="Proteomes" id="UP000834106"/>
    </source>
</evidence>
<evidence type="ECO:0000313" key="2">
    <source>
        <dbReference type="EMBL" id="CAI9755346.1"/>
    </source>
</evidence>
<protein>
    <submittedName>
        <fullName evidence="2">Uncharacterized protein</fullName>
    </submittedName>
</protein>
<dbReference type="EMBL" id="OU503037">
    <property type="protein sequence ID" value="CAI9755346.1"/>
    <property type="molecule type" value="Genomic_DNA"/>
</dbReference>
<dbReference type="PANTHER" id="PTHR36019">
    <property type="entry name" value="PLANT/PROTEIN"/>
    <property type="match status" value="1"/>
</dbReference>
<reference evidence="2" key="1">
    <citation type="submission" date="2023-05" db="EMBL/GenBank/DDBJ databases">
        <authorList>
            <person name="Huff M."/>
        </authorList>
    </citation>
    <scope>NUCLEOTIDE SEQUENCE</scope>
</reference>
<sequence>MSLNCLPRQRSDLNKEHSNIFNLEKSNFSLCLGRVERTWSGDLEPSSSYDKIRSGSNLGPANNAKNGGGPTPFETGVATPRLVRSSGMRRDWSFEDATCCRERVVLVAVYVERPRRRLPSSNYHHQRHFHQANLAAGGRRYNRRAELLDYARDLRTSARSGASSPVHSSSNIIQPRAVQITPTRRKTRKTFAPTCLGKWKLLLPSFLTSMTASKTLKMKKKNKDKNSVSIITKITTVVKRLQMKKKKSFFSKLFATMRDHH</sequence>
<dbReference type="AlphaFoldDB" id="A0AAD1YS97"/>
<organism evidence="2 3">
    <name type="scientific">Fraxinus pennsylvanica</name>
    <dbReference type="NCBI Taxonomy" id="56036"/>
    <lineage>
        <taxon>Eukaryota</taxon>
        <taxon>Viridiplantae</taxon>
        <taxon>Streptophyta</taxon>
        <taxon>Embryophyta</taxon>
        <taxon>Tracheophyta</taxon>
        <taxon>Spermatophyta</taxon>
        <taxon>Magnoliopsida</taxon>
        <taxon>eudicotyledons</taxon>
        <taxon>Gunneridae</taxon>
        <taxon>Pentapetalae</taxon>
        <taxon>asterids</taxon>
        <taxon>lamiids</taxon>
        <taxon>Lamiales</taxon>
        <taxon>Oleaceae</taxon>
        <taxon>Oleeae</taxon>
        <taxon>Fraxinus</taxon>
    </lineage>
</organism>
<proteinExistence type="predicted"/>
<name>A0AAD1YS97_9LAMI</name>
<gene>
    <name evidence="2" type="ORF">FPE_LOCUS2777</name>
</gene>
<feature type="region of interest" description="Disordered" evidence="1">
    <location>
        <begin position="44"/>
        <end position="77"/>
    </location>
</feature>
<dbReference type="Proteomes" id="UP000834106">
    <property type="component" value="Chromosome 2"/>
</dbReference>
<accession>A0AAD1YS97</accession>
<dbReference type="PANTHER" id="PTHR36019:SF3">
    <property type="entry name" value="PLANT_PROTEIN"/>
    <property type="match status" value="1"/>
</dbReference>